<name>A0ABW3UEG0_9BACL</name>
<reference evidence="4" key="1">
    <citation type="journal article" date="2019" name="Int. J. Syst. Evol. Microbiol.">
        <title>The Global Catalogue of Microorganisms (GCM) 10K type strain sequencing project: providing services to taxonomists for standard genome sequencing and annotation.</title>
        <authorList>
            <consortium name="The Broad Institute Genomics Platform"/>
            <consortium name="The Broad Institute Genome Sequencing Center for Infectious Disease"/>
            <person name="Wu L."/>
            <person name="Ma J."/>
        </authorList>
    </citation>
    <scope>NUCLEOTIDE SEQUENCE [LARGE SCALE GENOMIC DNA]</scope>
    <source>
        <strain evidence="4">CCUG 53270</strain>
    </source>
</reference>
<evidence type="ECO:0000313" key="3">
    <source>
        <dbReference type="EMBL" id="MFD1218694.1"/>
    </source>
</evidence>
<gene>
    <name evidence="3" type="ORF">ACFQ4B_01070</name>
</gene>
<accession>A0ABW3UEG0</accession>
<proteinExistence type="inferred from homology"/>
<keyword evidence="4" id="KW-1185">Reference proteome</keyword>
<sequence length="399" mass="42920">MNNLGQMIRIQTTIMRGGTSKGIILRKYDLPSDDEERDELILRIFGSPDNNQIDGLGGGTSLTSKLAIVGPPSRIEAHIDYTFGQVSLENKMIDYHVTCGNIVTAVGLYAAEEGFVALTEPITEVRIFNTNSSKITVVEIPVEEGKIVYDGDFSIDGVPGSSSKIMLNFLDTGGIFTGKTLPTGNASDTITLKDGRAYEVSIVDCSNLVVFVKAEDLGVQCTELQAEMDTNAELNNTLEQIRVEAGIKIGFLQPGQEVKPTTHALPKIALVASPKTYITSSNTLVDHSEIDILSRYISMGRLHKAYAVSGAIALAVACKIPGSIPFSAVRASGDGLSIGHPSGTLYVEADVSKIGADWSVKRAACGRTARRLMDGYSYVPASFLSFKQPYPWLTLPDMS</sequence>
<dbReference type="Pfam" id="PF04303">
    <property type="entry name" value="PrpF"/>
    <property type="match status" value="1"/>
</dbReference>
<dbReference type="SUPFAM" id="SSF54506">
    <property type="entry name" value="Diaminopimelate epimerase-like"/>
    <property type="match status" value="2"/>
</dbReference>
<dbReference type="Proteomes" id="UP001597180">
    <property type="component" value="Unassembled WGS sequence"/>
</dbReference>
<comment type="similarity">
    <text evidence="1">Belongs to the PrpF family.</text>
</comment>
<evidence type="ECO:0000256" key="2">
    <source>
        <dbReference type="ARBA" id="ARBA00023235"/>
    </source>
</evidence>
<dbReference type="PANTHER" id="PTHR43709:SF2">
    <property type="entry name" value="DUF453 DOMAIN PROTEIN (AFU_ORTHOLOGUE AFUA_6G00360)"/>
    <property type="match status" value="1"/>
</dbReference>
<evidence type="ECO:0000256" key="1">
    <source>
        <dbReference type="ARBA" id="ARBA00007673"/>
    </source>
</evidence>
<comment type="caution">
    <text evidence="3">The sequence shown here is derived from an EMBL/GenBank/DDBJ whole genome shotgun (WGS) entry which is preliminary data.</text>
</comment>
<dbReference type="PANTHER" id="PTHR43709">
    <property type="entry name" value="ACONITATE ISOMERASE-RELATED"/>
    <property type="match status" value="1"/>
</dbReference>
<dbReference type="RefSeq" id="WP_345586648.1">
    <property type="nucleotide sequence ID" value="NZ_BAABJG010000005.1"/>
</dbReference>
<dbReference type="InterPro" id="IPR007400">
    <property type="entry name" value="PrpF-like"/>
</dbReference>
<protein>
    <submittedName>
        <fullName evidence="3">2-methylaconitate cis-trans isomerase PrpF family protein</fullName>
    </submittedName>
</protein>
<evidence type="ECO:0000313" key="4">
    <source>
        <dbReference type="Proteomes" id="UP001597180"/>
    </source>
</evidence>
<keyword evidence="2 3" id="KW-0413">Isomerase</keyword>
<organism evidence="3 4">
    <name type="scientific">Paenibacillus vulneris</name>
    <dbReference type="NCBI Taxonomy" id="1133364"/>
    <lineage>
        <taxon>Bacteria</taxon>
        <taxon>Bacillati</taxon>
        <taxon>Bacillota</taxon>
        <taxon>Bacilli</taxon>
        <taxon>Bacillales</taxon>
        <taxon>Paenibacillaceae</taxon>
        <taxon>Paenibacillus</taxon>
    </lineage>
</organism>
<dbReference type="Gene3D" id="3.10.310.10">
    <property type="entry name" value="Diaminopimelate Epimerase, Chain A, domain 1"/>
    <property type="match status" value="2"/>
</dbReference>
<dbReference type="EMBL" id="JBHTLU010000004">
    <property type="protein sequence ID" value="MFD1218694.1"/>
    <property type="molecule type" value="Genomic_DNA"/>
</dbReference>
<dbReference type="GO" id="GO:0016853">
    <property type="term" value="F:isomerase activity"/>
    <property type="evidence" value="ECO:0007669"/>
    <property type="project" value="UniProtKB-KW"/>
</dbReference>